<evidence type="ECO:0000256" key="3">
    <source>
        <dbReference type="ARBA" id="ARBA00009225"/>
    </source>
</evidence>
<keyword evidence="4 14" id="KW-0808">Transferase</keyword>
<organism evidence="18">
    <name type="scientific">Lepeophtheirus salmonis</name>
    <name type="common">Salmon louse</name>
    <name type="synonym">Caligus salmonis</name>
    <dbReference type="NCBI Taxonomy" id="72036"/>
    <lineage>
        <taxon>Eukaryota</taxon>
        <taxon>Metazoa</taxon>
        <taxon>Ecdysozoa</taxon>
        <taxon>Arthropoda</taxon>
        <taxon>Crustacea</taxon>
        <taxon>Multicrustacea</taxon>
        <taxon>Hexanauplia</taxon>
        <taxon>Copepoda</taxon>
        <taxon>Siphonostomatoida</taxon>
        <taxon>Caligidae</taxon>
        <taxon>Lepeophtheirus</taxon>
    </lineage>
</organism>
<evidence type="ECO:0000256" key="1">
    <source>
        <dbReference type="ARBA" id="ARBA00004888"/>
    </source>
</evidence>
<accession>A0A0K2TW16</accession>
<dbReference type="GO" id="GO:0005536">
    <property type="term" value="F:D-glucose binding"/>
    <property type="evidence" value="ECO:0007669"/>
    <property type="project" value="InterPro"/>
</dbReference>
<comment type="catalytic activity">
    <reaction evidence="12">
        <text>D-mannose + ATP = D-mannose 6-phosphate + ADP + H(+)</text>
        <dbReference type="Rhea" id="RHEA:11028"/>
        <dbReference type="ChEBI" id="CHEBI:4208"/>
        <dbReference type="ChEBI" id="CHEBI:15378"/>
        <dbReference type="ChEBI" id="CHEBI:30616"/>
        <dbReference type="ChEBI" id="CHEBI:58735"/>
        <dbReference type="ChEBI" id="CHEBI:456216"/>
        <dbReference type="EC" id="2.7.1.1"/>
    </reaction>
    <physiologicalReaction direction="left-to-right" evidence="12">
        <dbReference type="Rhea" id="RHEA:11029"/>
    </physiologicalReaction>
</comment>
<dbReference type="UniPathway" id="UPA00242"/>
<evidence type="ECO:0000256" key="8">
    <source>
        <dbReference type="ARBA" id="ARBA00023152"/>
    </source>
</evidence>
<dbReference type="FunFam" id="3.40.367.20:FF:000005">
    <property type="entry name" value="Phosphotransferase"/>
    <property type="match status" value="1"/>
</dbReference>
<evidence type="ECO:0000256" key="7">
    <source>
        <dbReference type="ARBA" id="ARBA00022840"/>
    </source>
</evidence>
<dbReference type="GeneID" id="121116916"/>
<keyword evidence="8 14" id="KW-0324">Glycolysis</keyword>
<keyword evidence="7 14" id="KW-0067">ATP-binding</keyword>
<dbReference type="PROSITE" id="PS51748">
    <property type="entry name" value="HEXOKINASE_2"/>
    <property type="match status" value="1"/>
</dbReference>
<dbReference type="KEGG" id="lsm:121116916"/>
<evidence type="ECO:0000256" key="10">
    <source>
        <dbReference type="ARBA" id="ARBA00047905"/>
    </source>
</evidence>
<feature type="domain" description="Hexokinase C-terminal" evidence="17">
    <location>
        <begin position="247"/>
        <end position="483"/>
    </location>
</feature>
<dbReference type="GO" id="GO:0006096">
    <property type="term" value="P:glycolytic process"/>
    <property type="evidence" value="ECO:0007669"/>
    <property type="project" value="UniProtKB-UniPathway"/>
</dbReference>
<dbReference type="UniPathway" id="UPA00109">
    <property type="reaction ID" value="UER00180"/>
</dbReference>
<reference evidence="18" key="1">
    <citation type="submission" date="2014-05" db="EMBL/GenBank/DDBJ databases">
        <authorList>
            <person name="Chronopoulou M."/>
        </authorList>
    </citation>
    <scope>NUCLEOTIDE SEQUENCE</scope>
    <source>
        <tissue evidence="18">Whole organism</tissue>
    </source>
</reference>
<dbReference type="Gene3D" id="3.30.420.40">
    <property type="match status" value="1"/>
</dbReference>
<name>A0A0K2TW16_LEPSM</name>
<feature type="region of interest" description="Disordered" evidence="15">
    <location>
        <begin position="1"/>
        <end position="22"/>
    </location>
</feature>
<dbReference type="PANTHER" id="PTHR19443:SF16">
    <property type="entry name" value="HEXOKINASE TYPE 1-RELATED"/>
    <property type="match status" value="1"/>
</dbReference>
<dbReference type="EMBL" id="HACA01012833">
    <property type="protein sequence ID" value="CDW30194.1"/>
    <property type="molecule type" value="Transcribed_RNA"/>
</dbReference>
<dbReference type="PANTHER" id="PTHR19443">
    <property type="entry name" value="HEXOKINASE"/>
    <property type="match status" value="1"/>
</dbReference>
<comment type="catalytic activity">
    <reaction evidence="9">
        <text>a D-hexose + ATP = a D-hexose 6-phosphate + ADP + H(+)</text>
        <dbReference type="Rhea" id="RHEA:22740"/>
        <dbReference type="ChEBI" id="CHEBI:4194"/>
        <dbReference type="ChEBI" id="CHEBI:15378"/>
        <dbReference type="ChEBI" id="CHEBI:30616"/>
        <dbReference type="ChEBI" id="CHEBI:229467"/>
        <dbReference type="ChEBI" id="CHEBI:456216"/>
        <dbReference type="EC" id="2.7.1.1"/>
    </reaction>
    <physiologicalReaction direction="left-to-right" evidence="9">
        <dbReference type="Rhea" id="RHEA:22741"/>
    </physiologicalReaction>
</comment>
<sequence>MSSTSSPTGSHPNYHNTWQKPAPLKRMQSMTLQSYQPKIISETRRKIEDLCRDLIVNNDHIHVVERRMRKAINEGLSKKYHETSSVKCFPTYVRLLPTGKETGRFLALDLGGTNFRVLVVDIGENQQFEMDSQVFPIPNSIMIGTGEGLFDHIADCCKKFVYDRKLEDQVLPMGFTFSFATQQEGLAKGRLFKWSKGFKCSDVEDEDVVQLLKTALDKKKLKIDVCAILNDTTGCLMSCAWKESNCRIGLIIGTGTNACYLEDLENVETFDGDRDEGPKHMIVNTEWGNFGSCSELDFIRTKWDEAVDAGSINPGQQIFEKMISGMYMGELTRQVLVDMIWEGLMFKEQANTDLLFEWGRFYTRYLSEIESDPVGSYQRAKEVCIELGLENVCEEDLSALRYICECVSRRAGFMASAGITALLKKMDYRDVVVAIDGSVFRYHPHFSNIMKSRISQLMGVDYKFDLMMSTDGSGRGAALVAAVLTNE</sequence>
<evidence type="ECO:0000256" key="11">
    <source>
        <dbReference type="ARBA" id="ARBA00048160"/>
    </source>
</evidence>
<keyword evidence="6 14" id="KW-0418">Kinase</keyword>
<evidence type="ECO:0000256" key="12">
    <source>
        <dbReference type="ARBA" id="ARBA00050361"/>
    </source>
</evidence>
<evidence type="ECO:0000256" key="9">
    <source>
        <dbReference type="ARBA" id="ARBA00044613"/>
    </source>
</evidence>
<dbReference type="GO" id="GO:0019158">
    <property type="term" value="F:mannokinase activity"/>
    <property type="evidence" value="ECO:0007669"/>
    <property type="project" value="RHEA"/>
</dbReference>
<dbReference type="GO" id="GO:0005829">
    <property type="term" value="C:cytosol"/>
    <property type="evidence" value="ECO:0007669"/>
    <property type="project" value="TreeGrafter"/>
</dbReference>
<dbReference type="GO" id="GO:0001678">
    <property type="term" value="P:intracellular glucose homeostasis"/>
    <property type="evidence" value="ECO:0007669"/>
    <property type="project" value="InterPro"/>
</dbReference>
<comment type="pathway">
    <text evidence="2">Carbohydrate metabolism; hexose metabolism.</text>
</comment>
<feature type="domain" description="Hexokinase N-terminal" evidence="16">
    <location>
        <begin position="47"/>
        <end position="241"/>
    </location>
</feature>
<evidence type="ECO:0000256" key="13">
    <source>
        <dbReference type="ARBA" id="ARBA00059457"/>
    </source>
</evidence>
<dbReference type="InterPro" id="IPR022673">
    <property type="entry name" value="Hexokinase_C"/>
</dbReference>
<feature type="compositionally biased region" description="Polar residues" evidence="15">
    <location>
        <begin position="1"/>
        <end position="19"/>
    </location>
</feature>
<dbReference type="PRINTS" id="PR00475">
    <property type="entry name" value="HEXOKINASE"/>
</dbReference>
<dbReference type="Pfam" id="PF00349">
    <property type="entry name" value="Hexokinase_1"/>
    <property type="match status" value="1"/>
</dbReference>
<evidence type="ECO:0000256" key="14">
    <source>
        <dbReference type="RuleBase" id="RU362007"/>
    </source>
</evidence>
<dbReference type="GO" id="GO:0008865">
    <property type="term" value="F:fructokinase activity"/>
    <property type="evidence" value="ECO:0007669"/>
    <property type="project" value="TreeGrafter"/>
</dbReference>
<evidence type="ECO:0000256" key="5">
    <source>
        <dbReference type="ARBA" id="ARBA00022741"/>
    </source>
</evidence>
<comment type="catalytic activity">
    <reaction evidence="11">
        <text>D-glucose + ATP = D-glucose 6-phosphate + ADP + H(+)</text>
        <dbReference type="Rhea" id="RHEA:17825"/>
        <dbReference type="ChEBI" id="CHEBI:4167"/>
        <dbReference type="ChEBI" id="CHEBI:15378"/>
        <dbReference type="ChEBI" id="CHEBI:30616"/>
        <dbReference type="ChEBI" id="CHEBI:61548"/>
        <dbReference type="ChEBI" id="CHEBI:456216"/>
        <dbReference type="EC" id="2.7.1.1"/>
    </reaction>
    <physiologicalReaction direction="left-to-right" evidence="11">
        <dbReference type="Rhea" id="RHEA:17826"/>
    </physiologicalReaction>
</comment>
<dbReference type="RefSeq" id="XP_040567161.1">
    <property type="nucleotide sequence ID" value="XM_040711227.2"/>
</dbReference>
<dbReference type="EC" id="2.7.1.-" evidence="14"/>
<dbReference type="GO" id="GO:0005739">
    <property type="term" value="C:mitochondrion"/>
    <property type="evidence" value="ECO:0007669"/>
    <property type="project" value="TreeGrafter"/>
</dbReference>
<dbReference type="FunFam" id="3.30.420.40:FF:000095">
    <property type="entry name" value="Phosphotransferase"/>
    <property type="match status" value="1"/>
</dbReference>
<dbReference type="InterPro" id="IPR022672">
    <property type="entry name" value="Hexokinase_N"/>
</dbReference>
<comment type="pathway">
    <text evidence="1">Carbohydrate degradation; glycolysis; D-glyceraldehyde 3-phosphate and glycerone phosphate from D-glucose: step 1/4.</text>
</comment>
<dbReference type="Gene3D" id="3.40.367.20">
    <property type="match status" value="1"/>
</dbReference>
<dbReference type="AlphaFoldDB" id="A0A0K2TW16"/>
<dbReference type="InterPro" id="IPR001312">
    <property type="entry name" value="Hexokinase"/>
</dbReference>
<evidence type="ECO:0000259" key="17">
    <source>
        <dbReference type="Pfam" id="PF03727"/>
    </source>
</evidence>
<comment type="catalytic activity">
    <reaction evidence="10">
        <text>D-fructose + ATP = D-fructose 6-phosphate + ADP + H(+)</text>
        <dbReference type="Rhea" id="RHEA:16125"/>
        <dbReference type="ChEBI" id="CHEBI:15378"/>
        <dbReference type="ChEBI" id="CHEBI:30616"/>
        <dbReference type="ChEBI" id="CHEBI:37721"/>
        <dbReference type="ChEBI" id="CHEBI:61527"/>
        <dbReference type="ChEBI" id="CHEBI:456216"/>
        <dbReference type="EC" id="2.7.1.1"/>
    </reaction>
    <physiologicalReaction direction="left-to-right" evidence="10">
        <dbReference type="Rhea" id="RHEA:16126"/>
    </physiologicalReaction>
</comment>
<dbReference type="Pfam" id="PF03727">
    <property type="entry name" value="Hexokinase_2"/>
    <property type="match status" value="1"/>
</dbReference>
<evidence type="ECO:0000256" key="4">
    <source>
        <dbReference type="ARBA" id="ARBA00022679"/>
    </source>
</evidence>
<comment type="similarity">
    <text evidence="3 14">Belongs to the hexokinase family.</text>
</comment>
<proteinExistence type="inferred from homology"/>
<dbReference type="OrthoDB" id="419537at2759"/>
<dbReference type="CDD" id="cd24019">
    <property type="entry name" value="ASKHA_NBD_HK_meta"/>
    <property type="match status" value="1"/>
</dbReference>
<dbReference type="GO" id="GO:0004340">
    <property type="term" value="F:glucokinase activity"/>
    <property type="evidence" value="ECO:0007669"/>
    <property type="project" value="TreeGrafter"/>
</dbReference>
<dbReference type="SUPFAM" id="SSF53067">
    <property type="entry name" value="Actin-like ATPase domain"/>
    <property type="match status" value="2"/>
</dbReference>
<dbReference type="GO" id="GO:0006006">
    <property type="term" value="P:glucose metabolic process"/>
    <property type="evidence" value="ECO:0007669"/>
    <property type="project" value="TreeGrafter"/>
</dbReference>
<dbReference type="GO" id="GO:0005524">
    <property type="term" value="F:ATP binding"/>
    <property type="evidence" value="ECO:0007669"/>
    <property type="project" value="UniProtKB-UniRule"/>
</dbReference>
<dbReference type="InterPro" id="IPR043129">
    <property type="entry name" value="ATPase_NBD"/>
</dbReference>
<evidence type="ECO:0000256" key="6">
    <source>
        <dbReference type="ARBA" id="ARBA00022777"/>
    </source>
</evidence>
<evidence type="ECO:0000313" key="18">
    <source>
        <dbReference type="EMBL" id="CDW30194.1"/>
    </source>
</evidence>
<evidence type="ECO:0000256" key="15">
    <source>
        <dbReference type="SAM" id="MobiDB-lite"/>
    </source>
</evidence>
<keyword evidence="5 14" id="KW-0547">Nucleotide-binding</keyword>
<evidence type="ECO:0000256" key="2">
    <source>
        <dbReference type="ARBA" id="ARBA00005028"/>
    </source>
</evidence>
<protein>
    <recommendedName>
        <fullName evidence="14">Phosphotransferase</fullName>
        <ecNumber evidence="14">2.7.1.-</ecNumber>
    </recommendedName>
</protein>
<comment type="function">
    <text evidence="13">Catalyzes the phosphorylation of various hexoses to hexose 6-phosphate.</text>
</comment>
<evidence type="ECO:0000259" key="16">
    <source>
        <dbReference type="Pfam" id="PF00349"/>
    </source>
</evidence>